<evidence type="ECO:0000313" key="2">
    <source>
        <dbReference type="Proteomes" id="UP000055024"/>
    </source>
</evidence>
<gene>
    <name evidence="1" type="ORF">T11_8467</name>
</gene>
<sequence>MHEVYVSVIPPRKEEDSFAENEEALKNFEDIECAYPGRPDLPYNNPQTEDFHPFPLMISELASGHQNNVSPSPPA</sequence>
<keyword evidence="2" id="KW-1185">Reference proteome</keyword>
<comment type="caution">
    <text evidence="1">The sequence shown here is derived from an EMBL/GenBank/DDBJ whole genome shotgun (WGS) entry which is preliminary data.</text>
</comment>
<evidence type="ECO:0000313" key="1">
    <source>
        <dbReference type="EMBL" id="KRZ08236.1"/>
    </source>
</evidence>
<name>A0A0V1HD29_9BILA</name>
<dbReference type="Proteomes" id="UP000055024">
    <property type="component" value="Unassembled WGS sequence"/>
</dbReference>
<organism evidence="1 2">
    <name type="scientific">Trichinella zimbabwensis</name>
    <dbReference type="NCBI Taxonomy" id="268475"/>
    <lineage>
        <taxon>Eukaryota</taxon>
        <taxon>Metazoa</taxon>
        <taxon>Ecdysozoa</taxon>
        <taxon>Nematoda</taxon>
        <taxon>Enoplea</taxon>
        <taxon>Dorylaimia</taxon>
        <taxon>Trichinellida</taxon>
        <taxon>Trichinellidae</taxon>
        <taxon>Trichinella</taxon>
    </lineage>
</organism>
<proteinExistence type="predicted"/>
<dbReference type="EMBL" id="JYDP01000090">
    <property type="protein sequence ID" value="KRZ08236.1"/>
    <property type="molecule type" value="Genomic_DNA"/>
</dbReference>
<reference evidence="1 2" key="1">
    <citation type="submission" date="2015-01" db="EMBL/GenBank/DDBJ databases">
        <title>Evolution of Trichinella species and genotypes.</title>
        <authorList>
            <person name="Korhonen P.K."/>
            <person name="Edoardo P."/>
            <person name="Giuseppe L.R."/>
            <person name="Gasser R.B."/>
        </authorList>
    </citation>
    <scope>NUCLEOTIDE SEQUENCE [LARGE SCALE GENOMIC DNA]</scope>
    <source>
        <strain evidence="1">ISS1029</strain>
    </source>
</reference>
<protein>
    <submittedName>
        <fullName evidence="1">Uncharacterized protein</fullName>
    </submittedName>
</protein>
<dbReference type="AlphaFoldDB" id="A0A0V1HD29"/>
<accession>A0A0V1HD29</accession>
<dbReference type="OrthoDB" id="5930201at2759"/>